<proteinExistence type="predicted"/>
<dbReference type="EMBL" id="CP029191">
    <property type="protein sequence ID" value="QES45223.1"/>
    <property type="molecule type" value="Genomic_DNA"/>
</dbReference>
<dbReference type="RefSeq" id="WP_150187535.1">
    <property type="nucleotide sequence ID" value="NZ_CP029191.1"/>
</dbReference>
<sequence length="76" mass="8364">MRDRTHPAHCDYGVTYGGGRRGRCTCGLIAEELTADQVIRVIALRAALESSQMSADARYLVARAQTFETYLRGESA</sequence>
<gene>
    <name evidence="1" type="ORF">DEJ49_33325</name>
</gene>
<dbReference type="AlphaFoldDB" id="A0A5P2CS38"/>
<name>A0A5P2CS38_STRVZ</name>
<reference evidence="1 2" key="1">
    <citation type="submission" date="2018-05" db="EMBL/GenBank/DDBJ databases">
        <title>Streptomyces venezuelae.</title>
        <authorList>
            <person name="Kim W."/>
            <person name="Lee N."/>
            <person name="Cho B.-K."/>
        </authorList>
    </citation>
    <scope>NUCLEOTIDE SEQUENCE [LARGE SCALE GENOMIC DNA]</scope>
    <source>
        <strain evidence="1 2">ATCC 14585</strain>
    </source>
</reference>
<dbReference type="Proteomes" id="UP000324015">
    <property type="component" value="Chromosome"/>
</dbReference>
<organism evidence="1 2">
    <name type="scientific">Streptomyces venezuelae</name>
    <dbReference type="NCBI Taxonomy" id="54571"/>
    <lineage>
        <taxon>Bacteria</taxon>
        <taxon>Bacillati</taxon>
        <taxon>Actinomycetota</taxon>
        <taxon>Actinomycetes</taxon>
        <taxon>Kitasatosporales</taxon>
        <taxon>Streptomycetaceae</taxon>
        <taxon>Streptomyces</taxon>
    </lineage>
</organism>
<accession>A0A5P2CS38</accession>
<protein>
    <submittedName>
        <fullName evidence="1">Uncharacterized protein</fullName>
    </submittedName>
</protein>
<evidence type="ECO:0000313" key="1">
    <source>
        <dbReference type="EMBL" id="QES45223.1"/>
    </source>
</evidence>
<evidence type="ECO:0000313" key="2">
    <source>
        <dbReference type="Proteomes" id="UP000324015"/>
    </source>
</evidence>